<evidence type="ECO:0000313" key="3">
    <source>
        <dbReference type="EMBL" id="QOK22138.1"/>
    </source>
</evidence>
<dbReference type="SUPFAM" id="SSF101386">
    <property type="entry name" value="all-alpha NTP pyrophosphatases"/>
    <property type="match status" value="1"/>
</dbReference>
<evidence type="ECO:0000259" key="1">
    <source>
        <dbReference type="Pfam" id="PF03819"/>
    </source>
</evidence>
<dbReference type="KEGG" id="jte:ASJ30_12235"/>
<dbReference type="PANTHER" id="PTHR30522">
    <property type="entry name" value="NUCLEOSIDE TRIPHOSPHATE PYROPHOSPHOHYDROLASE"/>
    <property type="match status" value="1"/>
</dbReference>
<dbReference type="AlphaFoldDB" id="A0A1L3MIT1"/>
<dbReference type="GO" id="GO:0008168">
    <property type="term" value="F:methyltransferase activity"/>
    <property type="evidence" value="ECO:0007669"/>
    <property type="project" value="InterPro"/>
</dbReference>
<dbReference type="EMBL" id="CP062789">
    <property type="protein sequence ID" value="QOK22138.1"/>
    <property type="molecule type" value="Genomic_DNA"/>
</dbReference>
<evidence type="ECO:0000313" key="5">
    <source>
        <dbReference type="Proteomes" id="UP000593998"/>
    </source>
</evidence>
<dbReference type="SUPFAM" id="SSF53790">
    <property type="entry name" value="Tetrapyrrole methylase"/>
    <property type="match status" value="1"/>
</dbReference>
<evidence type="ECO:0000313" key="4">
    <source>
        <dbReference type="Proteomes" id="UP000182938"/>
    </source>
</evidence>
<dbReference type="Proteomes" id="UP000593998">
    <property type="component" value="Chromosome"/>
</dbReference>
<dbReference type="Proteomes" id="UP000182938">
    <property type="component" value="Chromosome"/>
</dbReference>
<dbReference type="GO" id="GO:0006203">
    <property type="term" value="P:dGTP catabolic process"/>
    <property type="evidence" value="ECO:0007669"/>
    <property type="project" value="TreeGrafter"/>
</dbReference>
<accession>A0A1L3MIT1</accession>
<proteinExistence type="predicted"/>
<gene>
    <name evidence="2" type="ORF">ASJ30_12235</name>
    <name evidence="3" type="ORF">IGS73_13685</name>
</gene>
<protein>
    <submittedName>
        <fullName evidence="3">MazG family protein</fullName>
    </submittedName>
</protein>
<keyword evidence="4" id="KW-1185">Reference proteome</keyword>
<dbReference type="RefSeq" id="WP_072625353.1">
    <property type="nucleotide sequence ID" value="NZ_CP013290.1"/>
</dbReference>
<dbReference type="GO" id="GO:0046081">
    <property type="term" value="P:dUTP catabolic process"/>
    <property type="evidence" value="ECO:0007669"/>
    <property type="project" value="TreeGrafter"/>
</dbReference>
<evidence type="ECO:0000313" key="2">
    <source>
        <dbReference type="EMBL" id="APH02200.1"/>
    </source>
</evidence>
<dbReference type="Gene3D" id="1.10.287.1080">
    <property type="entry name" value="MazG-like"/>
    <property type="match status" value="1"/>
</dbReference>
<dbReference type="EMBL" id="CP013290">
    <property type="protein sequence ID" value="APH02200.1"/>
    <property type="molecule type" value="Genomic_DNA"/>
</dbReference>
<dbReference type="GO" id="GO:0046047">
    <property type="term" value="P:TTP catabolic process"/>
    <property type="evidence" value="ECO:0007669"/>
    <property type="project" value="TreeGrafter"/>
</dbReference>
<feature type="domain" description="NTP pyrophosphohydrolase MazG-like" evidence="1">
    <location>
        <begin position="154"/>
        <end position="237"/>
    </location>
</feature>
<dbReference type="Pfam" id="PF03819">
    <property type="entry name" value="MazG"/>
    <property type="match status" value="1"/>
</dbReference>
<dbReference type="InterPro" id="IPR048015">
    <property type="entry name" value="NTP-PPase_MazG-like_N"/>
</dbReference>
<dbReference type="GO" id="GO:0046061">
    <property type="term" value="P:dATP catabolic process"/>
    <property type="evidence" value="ECO:0007669"/>
    <property type="project" value="TreeGrafter"/>
</dbReference>
<reference evidence="2 4" key="1">
    <citation type="submission" date="2015-11" db="EMBL/GenBank/DDBJ databases">
        <authorList>
            <person name="Zhang Y."/>
            <person name="Guo Z."/>
        </authorList>
    </citation>
    <scope>NUCLEOTIDE SEQUENCE [LARGE SCALE GENOMIC DNA]</scope>
    <source>
        <strain evidence="2 4">YFY001</strain>
    </source>
</reference>
<organism evidence="2 4">
    <name type="scientific">Janibacter indicus</name>
    <dbReference type="NCBI Taxonomy" id="857417"/>
    <lineage>
        <taxon>Bacteria</taxon>
        <taxon>Bacillati</taxon>
        <taxon>Actinomycetota</taxon>
        <taxon>Actinomycetes</taxon>
        <taxon>Micrococcales</taxon>
        <taxon>Intrasporangiaceae</taxon>
        <taxon>Janibacter</taxon>
    </lineage>
</organism>
<dbReference type="InterPro" id="IPR011551">
    <property type="entry name" value="NTP_PyrPHydrolase_MazG"/>
</dbReference>
<name>A0A1L3MIT1_9MICO</name>
<reference evidence="3 5" key="2">
    <citation type="submission" date="2020-10" db="EMBL/GenBank/DDBJ databases">
        <title>Janibacter indicus TT2 genome sequence.</title>
        <authorList>
            <person name="Lee K."/>
            <person name="Ganzorig M."/>
        </authorList>
    </citation>
    <scope>NUCLEOTIDE SEQUENCE [LARGE SCALE GENOMIC DNA]</scope>
    <source>
        <strain evidence="3 5">TT2</strain>
    </source>
</reference>
<dbReference type="PANTHER" id="PTHR30522:SF0">
    <property type="entry name" value="NUCLEOSIDE TRIPHOSPHATE PYROPHOSPHOHYDROLASE"/>
    <property type="match status" value="1"/>
</dbReference>
<dbReference type="GO" id="GO:0047429">
    <property type="term" value="F:nucleoside triphosphate diphosphatase activity"/>
    <property type="evidence" value="ECO:0007669"/>
    <property type="project" value="TreeGrafter"/>
</dbReference>
<dbReference type="InterPro" id="IPR004518">
    <property type="entry name" value="MazG-like_dom"/>
</dbReference>
<dbReference type="GO" id="GO:0046052">
    <property type="term" value="P:UTP catabolic process"/>
    <property type="evidence" value="ECO:0007669"/>
    <property type="project" value="TreeGrafter"/>
</dbReference>
<dbReference type="CDD" id="cd11528">
    <property type="entry name" value="NTP-PPase_MazG_Nterm"/>
    <property type="match status" value="1"/>
</dbReference>
<dbReference type="GO" id="GO:0046076">
    <property type="term" value="P:dTTP catabolic process"/>
    <property type="evidence" value="ECO:0007669"/>
    <property type="project" value="TreeGrafter"/>
</dbReference>
<sequence length="268" mass="28712">MRRLVLLATSPRVSPGLLSRDAWRAIESADRVLVADPDEALPLALVDDDIAVERIEADSPHERARELVDACSPRDGRGATSSGNVSGAVLWVGSPDGDPGLSDAIAAEVSRLDEAPEVEVLVGSWDVEGGRLLDAVAVMDRLRSPDGCAWVAAQTHASLAPFVLEEAHEVTEALEAVIADPDDVRLREELTDELGDLLFQVLFHARVAADHGGAPFTVDDVAAALVDKLVRRNPHVFGDARAETLEEIEAQWQAIKAQEKAAKAARHP</sequence>
<dbReference type="InterPro" id="IPR035996">
    <property type="entry name" value="4pyrrol_Methylase_sf"/>
</dbReference>